<comment type="caution">
    <text evidence="1">The sequence shown here is derived from an EMBL/GenBank/DDBJ whole genome shotgun (WGS) entry which is preliminary data.</text>
</comment>
<name>A0A2S9ELE9_9PSED</name>
<accession>A0A2S9ELE9</accession>
<gene>
    <name evidence="1" type="ORF">CQZ99_16235</name>
</gene>
<organism evidence="1 2">
    <name type="scientific">Pseudomonas poae</name>
    <dbReference type="NCBI Taxonomy" id="200451"/>
    <lineage>
        <taxon>Bacteria</taxon>
        <taxon>Pseudomonadati</taxon>
        <taxon>Pseudomonadota</taxon>
        <taxon>Gammaproteobacteria</taxon>
        <taxon>Pseudomonadales</taxon>
        <taxon>Pseudomonadaceae</taxon>
        <taxon>Pseudomonas</taxon>
    </lineage>
</organism>
<dbReference type="AlphaFoldDB" id="A0A2S9ELE9"/>
<protein>
    <submittedName>
        <fullName evidence="1">Uncharacterized protein</fullName>
    </submittedName>
</protein>
<reference evidence="1 2" key="1">
    <citation type="submission" date="2017-09" db="EMBL/GenBank/DDBJ databases">
        <title>Genomic, metabolic, and phenotypic characteristics of bacterial isolates from the natural microbiome of the model nematode Caenorhabditis elegans.</title>
        <authorList>
            <person name="Zimmermann J."/>
            <person name="Obeng N."/>
            <person name="Yang W."/>
            <person name="Obeng O."/>
            <person name="Kissoyan K."/>
            <person name="Pees B."/>
            <person name="Dirksen P."/>
            <person name="Hoppner M."/>
            <person name="Franke A."/>
            <person name="Rosenstiel P."/>
            <person name="Leippe M."/>
            <person name="Dierking K."/>
            <person name="Kaleta C."/>
            <person name="Schulenburg H."/>
        </authorList>
    </citation>
    <scope>NUCLEOTIDE SEQUENCE [LARGE SCALE GENOMIC DNA]</scope>
    <source>
        <strain evidence="1 2">MYb117</strain>
    </source>
</reference>
<sequence length="132" mass="14751">MQGNVFQKGTLLIPTGGSQHLHIVMNDPLHCPVHGHVVVLLVNISTVYPERYSDQTCILAPGSHPFILNDSWIVYRQAVVSRVSGIEDGILARTIHPRLPISSPDFDRVRQGFDASQDVPIKIKRFLRTYGL</sequence>
<evidence type="ECO:0000313" key="1">
    <source>
        <dbReference type="EMBL" id="PRC16260.1"/>
    </source>
</evidence>
<dbReference type="EMBL" id="PCQL01000016">
    <property type="protein sequence ID" value="PRC16260.1"/>
    <property type="molecule type" value="Genomic_DNA"/>
</dbReference>
<proteinExistence type="predicted"/>
<evidence type="ECO:0000313" key="2">
    <source>
        <dbReference type="Proteomes" id="UP000238045"/>
    </source>
</evidence>
<keyword evidence="2" id="KW-1185">Reference proteome</keyword>
<dbReference type="Proteomes" id="UP000238045">
    <property type="component" value="Unassembled WGS sequence"/>
</dbReference>